<reference evidence="2 3" key="1">
    <citation type="submission" date="2018-06" db="EMBL/GenBank/DDBJ databases">
        <title>Halonotius sp. F13-13 a new haloarchaeeon isolated from a solar saltern from Isla Cristina, Huelva, Spain.</title>
        <authorList>
            <person name="Duran-Viseras A."/>
            <person name="Sanchez-Porro C."/>
            <person name="Ventosa A."/>
        </authorList>
    </citation>
    <scope>NUCLEOTIDE SEQUENCE [LARGE SCALE GENOMIC DNA]</scope>
    <source>
        <strain evidence="2 3">F13-13</strain>
    </source>
</reference>
<feature type="region of interest" description="Disordered" evidence="1">
    <location>
        <begin position="137"/>
        <end position="165"/>
    </location>
</feature>
<evidence type="ECO:0000256" key="1">
    <source>
        <dbReference type="SAM" id="MobiDB-lite"/>
    </source>
</evidence>
<comment type="caution">
    <text evidence="2">The sequence shown here is derived from an EMBL/GenBank/DDBJ whole genome shotgun (WGS) entry which is preliminary data.</text>
</comment>
<evidence type="ECO:0008006" key="4">
    <source>
        <dbReference type="Google" id="ProtNLM"/>
    </source>
</evidence>
<name>A0A3A6Q2D3_9EURY</name>
<sequence length="165" mass="17565">MRTVQDDDGDHYLVVKQSGDSSLVRDPETGAEHYVANSDLTLVDDESPLSTAAGGIDPAIRRLVTATYDDQSLGLVIELVDRESISTVELLESYDLCESDLHGLLAEFRAAGLVKEADSNGRRGYAATELATQAVNKLREGDATETDSSGDADAEVSDTASTTPE</sequence>
<feature type="compositionally biased region" description="Acidic residues" evidence="1">
    <location>
        <begin position="143"/>
        <end position="156"/>
    </location>
</feature>
<dbReference type="Proteomes" id="UP000276588">
    <property type="component" value="Unassembled WGS sequence"/>
</dbReference>
<dbReference type="OrthoDB" id="201100at2157"/>
<dbReference type="RefSeq" id="WP_120102692.1">
    <property type="nucleotide sequence ID" value="NZ_QKNY01000009.1"/>
</dbReference>
<keyword evidence="3" id="KW-1185">Reference proteome</keyword>
<gene>
    <name evidence="2" type="ORF">DM826_07035</name>
</gene>
<dbReference type="EMBL" id="QKNY01000009">
    <property type="protein sequence ID" value="RJX43355.1"/>
    <property type="molecule type" value="Genomic_DNA"/>
</dbReference>
<accession>A0A3A6Q2D3</accession>
<dbReference type="InterPro" id="IPR055770">
    <property type="entry name" value="DUF7346"/>
</dbReference>
<evidence type="ECO:0000313" key="3">
    <source>
        <dbReference type="Proteomes" id="UP000276588"/>
    </source>
</evidence>
<organism evidence="2 3">
    <name type="scientific">Halonotius aquaticus</name>
    <dbReference type="NCBI Taxonomy" id="2216978"/>
    <lineage>
        <taxon>Archaea</taxon>
        <taxon>Methanobacteriati</taxon>
        <taxon>Methanobacteriota</taxon>
        <taxon>Stenosarchaea group</taxon>
        <taxon>Halobacteria</taxon>
        <taxon>Halobacteriales</taxon>
        <taxon>Haloferacaceae</taxon>
        <taxon>Halonotius</taxon>
    </lineage>
</organism>
<evidence type="ECO:0000313" key="2">
    <source>
        <dbReference type="EMBL" id="RJX43355.1"/>
    </source>
</evidence>
<protein>
    <recommendedName>
        <fullName evidence="4">HTH domain protein</fullName>
    </recommendedName>
</protein>
<dbReference type="Pfam" id="PF24037">
    <property type="entry name" value="DUF7346"/>
    <property type="match status" value="1"/>
</dbReference>
<proteinExistence type="predicted"/>
<dbReference type="AlphaFoldDB" id="A0A3A6Q2D3"/>